<name>A0A6H0XKK4_9PEZI</name>
<evidence type="ECO:0000313" key="2">
    <source>
        <dbReference type="EMBL" id="QIW95252.1"/>
    </source>
</evidence>
<feature type="region of interest" description="Disordered" evidence="1">
    <location>
        <begin position="1"/>
        <end position="146"/>
    </location>
</feature>
<sequence length="146" mass="16506">MVMSRSHWHQWLRHTRHEAPTIKEQELDVARQAQMKQLAARADERWRSQESFLDAPARQQTAPAIGVKDPGGYAPQTEPTQHQGVSNVVEDPQKVKAASAGKNVDEGRFRGSTKEREDSPYARVNRGGPSENWQPQSWTPGSAQRR</sequence>
<accession>A0A6H0XKK4</accession>
<feature type="compositionally biased region" description="Basic residues" evidence="1">
    <location>
        <begin position="1"/>
        <end position="16"/>
    </location>
</feature>
<organism evidence="2 3">
    <name type="scientific">Peltaster fructicola</name>
    <dbReference type="NCBI Taxonomy" id="286661"/>
    <lineage>
        <taxon>Eukaryota</taxon>
        <taxon>Fungi</taxon>
        <taxon>Dikarya</taxon>
        <taxon>Ascomycota</taxon>
        <taxon>Pezizomycotina</taxon>
        <taxon>Dothideomycetes</taxon>
        <taxon>Dothideomycetes incertae sedis</taxon>
        <taxon>Peltaster</taxon>
    </lineage>
</organism>
<protein>
    <submittedName>
        <fullName evidence="2">Uncharacterized protein</fullName>
    </submittedName>
</protein>
<keyword evidence="3" id="KW-1185">Reference proteome</keyword>
<dbReference type="EMBL" id="CP051139">
    <property type="protein sequence ID" value="QIW95252.1"/>
    <property type="molecule type" value="Genomic_DNA"/>
</dbReference>
<feature type="compositionally biased region" description="Basic and acidic residues" evidence="1">
    <location>
        <begin position="17"/>
        <end position="29"/>
    </location>
</feature>
<evidence type="ECO:0000313" key="3">
    <source>
        <dbReference type="Proteomes" id="UP000503462"/>
    </source>
</evidence>
<dbReference type="OrthoDB" id="10255576at2759"/>
<feature type="compositionally biased region" description="Basic and acidic residues" evidence="1">
    <location>
        <begin position="103"/>
        <end position="120"/>
    </location>
</feature>
<reference evidence="2 3" key="1">
    <citation type="journal article" date="2016" name="Sci. Rep.">
        <title>Peltaster fructicola genome reveals evolution from an invasive phytopathogen to an ectophytic parasite.</title>
        <authorList>
            <person name="Xu C."/>
            <person name="Chen H."/>
            <person name="Gleason M.L."/>
            <person name="Xu J.R."/>
            <person name="Liu H."/>
            <person name="Zhang R."/>
            <person name="Sun G."/>
        </authorList>
    </citation>
    <scope>NUCLEOTIDE SEQUENCE [LARGE SCALE GENOMIC DNA]</scope>
    <source>
        <strain evidence="2 3">LNHT1506</strain>
    </source>
</reference>
<feature type="compositionally biased region" description="Polar residues" evidence="1">
    <location>
        <begin position="77"/>
        <end position="86"/>
    </location>
</feature>
<proteinExistence type="predicted"/>
<dbReference type="AlphaFoldDB" id="A0A6H0XKK4"/>
<dbReference type="Proteomes" id="UP000503462">
    <property type="component" value="Chromosome 1"/>
</dbReference>
<gene>
    <name evidence="2" type="ORF">AMS68_000770</name>
</gene>
<feature type="compositionally biased region" description="Polar residues" evidence="1">
    <location>
        <begin position="131"/>
        <end position="146"/>
    </location>
</feature>
<evidence type="ECO:0000256" key="1">
    <source>
        <dbReference type="SAM" id="MobiDB-lite"/>
    </source>
</evidence>